<dbReference type="GO" id="GO:0019905">
    <property type="term" value="F:syntaxin binding"/>
    <property type="evidence" value="ECO:0007669"/>
    <property type="project" value="InterPro"/>
</dbReference>
<reference evidence="3 4" key="1">
    <citation type="journal article" date="2007" name="Nature">
        <title>The medaka draft genome and insights into vertebrate genome evolution.</title>
        <authorList>
            <person name="Kasahara M."/>
            <person name="Naruse K."/>
            <person name="Sasaki S."/>
            <person name="Nakatani Y."/>
            <person name="Qu W."/>
            <person name="Ahsan B."/>
            <person name="Yamada T."/>
            <person name="Nagayasu Y."/>
            <person name="Doi K."/>
            <person name="Kasai Y."/>
            <person name="Jindo T."/>
            <person name="Kobayashi D."/>
            <person name="Shimada A."/>
            <person name="Toyoda A."/>
            <person name="Kuroki Y."/>
            <person name="Fujiyama A."/>
            <person name="Sasaki T."/>
            <person name="Shimizu A."/>
            <person name="Asakawa S."/>
            <person name="Shimizu N."/>
            <person name="Hashimoto S."/>
            <person name="Yang J."/>
            <person name="Lee Y."/>
            <person name="Matsushima K."/>
            <person name="Sugano S."/>
            <person name="Sakaizumi M."/>
            <person name="Narita T."/>
            <person name="Ohishi K."/>
            <person name="Haga S."/>
            <person name="Ohta F."/>
            <person name="Nomoto H."/>
            <person name="Nogata K."/>
            <person name="Morishita T."/>
            <person name="Endo T."/>
            <person name="Shin-I T."/>
            <person name="Takeda H."/>
            <person name="Morishita S."/>
            <person name="Kohara Y."/>
        </authorList>
    </citation>
    <scope>NUCLEOTIDE SEQUENCE [LARGE SCALE GENOMIC DNA]</scope>
    <source>
        <strain evidence="3 4">Hd-rR</strain>
    </source>
</reference>
<reference evidence="3" key="3">
    <citation type="submission" date="2025-09" db="UniProtKB">
        <authorList>
            <consortium name="Ensembl"/>
        </authorList>
    </citation>
    <scope>IDENTIFICATION</scope>
    <source>
        <strain evidence="3">Hd-rR</strain>
    </source>
</reference>
<dbReference type="GeneTree" id="ENSGT00940000155463"/>
<evidence type="ECO:0000256" key="2">
    <source>
        <dbReference type="SAM" id="Coils"/>
    </source>
</evidence>
<dbReference type="InterPro" id="IPR026183">
    <property type="entry name" value="Taxilin_fam"/>
</dbReference>
<dbReference type="PANTHER" id="PTHR16127:SF14">
    <property type="entry name" value="GAMMA-TAXILIN"/>
    <property type="match status" value="1"/>
</dbReference>
<evidence type="ECO:0000256" key="1">
    <source>
        <dbReference type="ARBA" id="ARBA00009550"/>
    </source>
</evidence>
<name>A0A3B3HT46_ORYLA</name>
<evidence type="ECO:0000313" key="3">
    <source>
        <dbReference type="Ensembl" id="ENSORLP00000035059.1"/>
    </source>
</evidence>
<dbReference type="InParanoid" id="A0A3B3HT46"/>
<dbReference type="PANTHER" id="PTHR16127">
    <property type="entry name" value="TAXILIN"/>
    <property type="match status" value="1"/>
</dbReference>
<evidence type="ECO:0000313" key="4">
    <source>
        <dbReference type="Proteomes" id="UP000001038"/>
    </source>
</evidence>
<accession>A0A3B3HT46</accession>
<sequence length="127" mass="14966">MFIDRKSLYLQSVFMCSYPFKSFLLEENAQRSREYEEQRKEAMLHFQKTLGDIEVQMEQHSSHNAKLRLENMELAEKLKKLIEQYELREEVRLRRRAGGQSSELLLTQPFSFSTSTKSSSTRSCSSS</sequence>
<keyword evidence="4" id="KW-1185">Reference proteome</keyword>
<proteinExistence type="inferred from homology"/>
<feature type="coiled-coil region" evidence="2">
    <location>
        <begin position="57"/>
        <end position="84"/>
    </location>
</feature>
<comment type="similarity">
    <text evidence="1">Belongs to the taxilin family.</text>
</comment>
<dbReference type="AlphaFoldDB" id="A0A3B3HT46"/>
<dbReference type="Ensembl" id="ENSORLT00000027572.1">
    <property type="protein sequence ID" value="ENSORLP00000035059.1"/>
    <property type="gene ID" value="ENSORLG00000023089.1"/>
</dbReference>
<dbReference type="Pfam" id="PF09728">
    <property type="entry name" value="Taxilin"/>
    <property type="match status" value="1"/>
</dbReference>
<dbReference type="Proteomes" id="UP000001038">
    <property type="component" value="Chromosome 3"/>
</dbReference>
<dbReference type="Bgee" id="ENSORLG00000023089">
    <property type="expression patterns" value="Expressed in ovary and 15 other cell types or tissues"/>
</dbReference>
<reference evidence="3" key="2">
    <citation type="submission" date="2025-08" db="UniProtKB">
        <authorList>
            <consortium name="Ensembl"/>
        </authorList>
    </citation>
    <scope>IDENTIFICATION</scope>
    <source>
        <strain evidence="3">Hd-rR</strain>
    </source>
</reference>
<dbReference type="STRING" id="8090.ENSORLP00000035059"/>
<organism evidence="3 4">
    <name type="scientific">Oryzias latipes</name>
    <name type="common">Japanese rice fish</name>
    <name type="synonym">Japanese killifish</name>
    <dbReference type="NCBI Taxonomy" id="8090"/>
    <lineage>
        <taxon>Eukaryota</taxon>
        <taxon>Metazoa</taxon>
        <taxon>Chordata</taxon>
        <taxon>Craniata</taxon>
        <taxon>Vertebrata</taxon>
        <taxon>Euteleostomi</taxon>
        <taxon>Actinopterygii</taxon>
        <taxon>Neopterygii</taxon>
        <taxon>Teleostei</taxon>
        <taxon>Neoteleostei</taxon>
        <taxon>Acanthomorphata</taxon>
        <taxon>Ovalentaria</taxon>
        <taxon>Atherinomorphae</taxon>
        <taxon>Beloniformes</taxon>
        <taxon>Adrianichthyidae</taxon>
        <taxon>Oryziinae</taxon>
        <taxon>Oryzias</taxon>
    </lineage>
</organism>
<keyword evidence="2" id="KW-0175">Coiled coil</keyword>
<protein>
    <submittedName>
        <fullName evidence="3">Uncharacterized protein</fullName>
    </submittedName>
</protein>